<dbReference type="EMBL" id="CAACVJ010000683">
    <property type="protein sequence ID" value="VEP18347.1"/>
    <property type="molecule type" value="Genomic_DNA"/>
</dbReference>
<sequence>MLFLYIMETTLNYVIKSLPAERQAKVENLAEELLEEVATLR</sequence>
<dbReference type="AlphaFoldDB" id="A0A563W3X2"/>
<dbReference type="Proteomes" id="UP000320055">
    <property type="component" value="Unassembled WGS sequence"/>
</dbReference>
<evidence type="ECO:0000313" key="3">
    <source>
        <dbReference type="Proteomes" id="UP000320055"/>
    </source>
</evidence>
<reference evidence="2 3" key="1">
    <citation type="submission" date="2019-01" db="EMBL/GenBank/DDBJ databases">
        <authorList>
            <person name="Brito A."/>
        </authorList>
    </citation>
    <scope>NUCLEOTIDE SEQUENCE [LARGE SCALE GENOMIC DNA]</scope>
    <source>
        <strain evidence="2">1</strain>
    </source>
</reference>
<keyword evidence="1" id="KW-0793">Thylakoid</keyword>
<dbReference type="SUPFAM" id="SSF101112">
    <property type="entry name" value="Oxygen-evolving enhancer protein 3"/>
    <property type="match status" value="1"/>
</dbReference>
<dbReference type="InterPro" id="IPR023222">
    <property type="entry name" value="PsbQ-like_dom_sf"/>
</dbReference>
<name>A0A563W3X2_9CYAN</name>
<evidence type="ECO:0000256" key="1">
    <source>
        <dbReference type="ARBA" id="ARBA00023078"/>
    </source>
</evidence>
<accession>A0A563W3X2</accession>
<organism evidence="2 3">
    <name type="scientific">Hyella patelloides LEGE 07179</name>
    <dbReference type="NCBI Taxonomy" id="945734"/>
    <lineage>
        <taxon>Bacteria</taxon>
        <taxon>Bacillati</taxon>
        <taxon>Cyanobacteriota</taxon>
        <taxon>Cyanophyceae</taxon>
        <taxon>Pleurocapsales</taxon>
        <taxon>Hyellaceae</taxon>
        <taxon>Hyella</taxon>
    </lineage>
</organism>
<proteinExistence type="predicted"/>
<gene>
    <name evidence="2" type="ORF">H1P_760013</name>
</gene>
<evidence type="ECO:0000313" key="2">
    <source>
        <dbReference type="EMBL" id="VEP18347.1"/>
    </source>
</evidence>
<protein>
    <submittedName>
        <fullName evidence="2">Uncharacterized protein</fullName>
    </submittedName>
</protein>
<keyword evidence="3" id="KW-1185">Reference proteome</keyword>